<gene>
    <name evidence="2" type="ORF">Ocin01_10889</name>
</gene>
<dbReference type="AlphaFoldDB" id="A0A1D2MS10"/>
<organism evidence="2 3">
    <name type="scientific">Orchesella cincta</name>
    <name type="common">Springtail</name>
    <name type="synonym">Podura cincta</name>
    <dbReference type="NCBI Taxonomy" id="48709"/>
    <lineage>
        <taxon>Eukaryota</taxon>
        <taxon>Metazoa</taxon>
        <taxon>Ecdysozoa</taxon>
        <taxon>Arthropoda</taxon>
        <taxon>Hexapoda</taxon>
        <taxon>Collembola</taxon>
        <taxon>Entomobryomorpha</taxon>
        <taxon>Entomobryoidea</taxon>
        <taxon>Orchesellidae</taxon>
        <taxon>Orchesellinae</taxon>
        <taxon>Orchesella</taxon>
    </lineage>
</organism>
<proteinExistence type="inferred from homology"/>
<comment type="caution">
    <text evidence="2">The sequence shown here is derived from an EMBL/GenBank/DDBJ whole genome shotgun (WGS) entry which is preliminary data.</text>
</comment>
<reference evidence="2 3" key="1">
    <citation type="journal article" date="2016" name="Genome Biol. Evol.">
        <title>Gene Family Evolution Reflects Adaptation to Soil Environmental Stressors in the Genome of the Collembolan Orchesella cincta.</title>
        <authorList>
            <person name="Faddeeva-Vakhrusheva A."/>
            <person name="Derks M.F."/>
            <person name="Anvar S.Y."/>
            <person name="Agamennone V."/>
            <person name="Suring W."/>
            <person name="Smit S."/>
            <person name="van Straalen N.M."/>
            <person name="Roelofs D."/>
        </authorList>
    </citation>
    <scope>NUCLEOTIDE SEQUENCE [LARGE SCALE GENOMIC DNA]</scope>
    <source>
        <tissue evidence="2">Mixed pool</tissue>
    </source>
</reference>
<dbReference type="Gene3D" id="3.30.1140.40">
    <property type="entry name" value="Tctex-1"/>
    <property type="match status" value="1"/>
</dbReference>
<dbReference type="InterPro" id="IPR038586">
    <property type="entry name" value="Tctex-1-like_sf"/>
</dbReference>
<evidence type="ECO:0000313" key="3">
    <source>
        <dbReference type="Proteomes" id="UP000094527"/>
    </source>
</evidence>
<protein>
    <submittedName>
        <fullName evidence="2">Dynein light chain Tctex-type 1</fullName>
    </submittedName>
</protein>
<name>A0A1D2MS10_ORCCI</name>
<dbReference type="EMBL" id="LJIJ01000619">
    <property type="protein sequence ID" value="ODM95796.1"/>
    <property type="molecule type" value="Genomic_DNA"/>
</dbReference>
<evidence type="ECO:0000313" key="2">
    <source>
        <dbReference type="EMBL" id="ODM95796.1"/>
    </source>
</evidence>
<evidence type="ECO:0000256" key="1">
    <source>
        <dbReference type="ARBA" id="ARBA00005361"/>
    </source>
</evidence>
<accession>A0A1D2MS10</accession>
<dbReference type="STRING" id="48709.A0A1D2MS10"/>
<dbReference type="Pfam" id="PF03645">
    <property type="entry name" value="Tctex-1"/>
    <property type="match status" value="1"/>
</dbReference>
<dbReference type="OrthoDB" id="10059120at2759"/>
<keyword evidence="3" id="KW-1185">Reference proteome</keyword>
<comment type="similarity">
    <text evidence="1">Belongs to the dynein light chain Tctex-type family.</text>
</comment>
<dbReference type="InterPro" id="IPR005334">
    <property type="entry name" value="Tctex-1-like"/>
</dbReference>
<dbReference type="Proteomes" id="UP000094527">
    <property type="component" value="Unassembled WGS sequence"/>
</dbReference>
<sequence length="105" mass="11417">MDEFNEETQFVADEVSGIVKETIEQVIGGQTYCNTKVSQWTSAVVEGCLLGLTGLQKPFKYIGKNCYNNAKKSAESGYTPLVPVSGIMLRMGVALSDGKIKVYTV</sequence>